<dbReference type="KEGG" id="aup:AsAng_0064250"/>
<dbReference type="Pfam" id="PF03548">
    <property type="entry name" value="LolA"/>
    <property type="match status" value="1"/>
</dbReference>
<keyword evidence="1 2" id="KW-0732">Signal</keyword>
<proteinExistence type="predicted"/>
<dbReference type="RefSeq" id="WP_264793630.1">
    <property type="nucleotide sequence ID" value="NZ_AP026868.1"/>
</dbReference>
<dbReference type="Proteomes" id="UP001060919">
    <property type="component" value="Plasmid pAUEa"/>
</dbReference>
<feature type="signal peptide" evidence="2">
    <location>
        <begin position="1"/>
        <end position="19"/>
    </location>
</feature>
<dbReference type="PANTHER" id="PTHR35869">
    <property type="entry name" value="OUTER-MEMBRANE LIPOPROTEIN CARRIER PROTEIN"/>
    <property type="match status" value="1"/>
</dbReference>
<dbReference type="InterPro" id="IPR004564">
    <property type="entry name" value="OM_lipoprot_carrier_LolA-like"/>
</dbReference>
<evidence type="ECO:0000256" key="2">
    <source>
        <dbReference type="SAM" id="SignalP"/>
    </source>
</evidence>
<reference evidence="3" key="1">
    <citation type="submission" date="2022-09" db="EMBL/GenBank/DDBJ databases">
        <title>Aureispira anguillicida sp. nov., isolated from Leptocephalus of Japanese eel Anguilla japonica.</title>
        <authorList>
            <person name="Yuasa K."/>
            <person name="Mekata T."/>
            <person name="Ikunari K."/>
        </authorList>
    </citation>
    <scope>NUCLEOTIDE SEQUENCE</scope>
    <source>
        <strain evidence="3">EL160426</strain>
        <plasmid evidence="3">pAUEa</plasmid>
    </source>
</reference>
<keyword evidence="4" id="KW-1185">Reference proteome</keyword>
<dbReference type="EMBL" id="AP026868">
    <property type="protein sequence ID" value="BDS15641.1"/>
    <property type="molecule type" value="Genomic_DNA"/>
</dbReference>
<geneLocation type="plasmid" evidence="3 4">
    <name>pAUEa</name>
</geneLocation>
<name>A0A916DY35_9BACT</name>
<protein>
    <submittedName>
        <fullName evidence="3">Outer membrane lipoprotein carrier protein LolA</fullName>
    </submittedName>
</protein>
<dbReference type="PANTHER" id="PTHR35869:SF1">
    <property type="entry name" value="OUTER-MEMBRANE LIPOPROTEIN CARRIER PROTEIN"/>
    <property type="match status" value="1"/>
</dbReference>
<dbReference type="InterPro" id="IPR029046">
    <property type="entry name" value="LolA/LolB/LppX"/>
</dbReference>
<dbReference type="Gene3D" id="2.50.20.10">
    <property type="entry name" value="Lipoprotein localisation LolA/LolB/LppX"/>
    <property type="match status" value="1"/>
</dbReference>
<organism evidence="3 4">
    <name type="scientific">Aureispira anguillae</name>
    <dbReference type="NCBI Taxonomy" id="2864201"/>
    <lineage>
        <taxon>Bacteria</taxon>
        <taxon>Pseudomonadati</taxon>
        <taxon>Bacteroidota</taxon>
        <taxon>Saprospiria</taxon>
        <taxon>Saprospirales</taxon>
        <taxon>Saprospiraceae</taxon>
        <taxon>Aureispira</taxon>
    </lineage>
</organism>
<dbReference type="AlphaFoldDB" id="A0A916DY35"/>
<evidence type="ECO:0000313" key="3">
    <source>
        <dbReference type="EMBL" id="BDS15641.1"/>
    </source>
</evidence>
<feature type="chain" id="PRO_5037655169" evidence="2">
    <location>
        <begin position="20"/>
        <end position="210"/>
    </location>
</feature>
<sequence length="210" mass="24378">MKLYLFLLLLVFGSTASFAQSFKPMKDNKAFQKQLHSIAAQTTTLQSDFTQIKHLDVLSEDIESQGKLYYKADNNLRWEYTSPLTYLIILSNGKVSIKDEGKVSNYDLSGNKDFQKINEMMIGSIQGDLLVNEEDYQYEFQENSTTYLVKMYPKQKKVQEFMKSISIYFSKKDYSVQQVKMLEQSGDYTLMKFQNKKTNASISDKVFIIN</sequence>
<dbReference type="CDD" id="cd16325">
    <property type="entry name" value="LolA"/>
    <property type="match status" value="1"/>
</dbReference>
<evidence type="ECO:0000256" key="1">
    <source>
        <dbReference type="ARBA" id="ARBA00022729"/>
    </source>
</evidence>
<keyword evidence="3" id="KW-0449">Lipoprotein</keyword>
<gene>
    <name evidence="3" type="ORF">AsAng_0064250</name>
</gene>
<accession>A0A916DY35</accession>
<dbReference type="SUPFAM" id="SSF89392">
    <property type="entry name" value="Prokaryotic lipoproteins and lipoprotein localization factors"/>
    <property type="match status" value="1"/>
</dbReference>
<evidence type="ECO:0000313" key="4">
    <source>
        <dbReference type="Proteomes" id="UP001060919"/>
    </source>
</evidence>
<keyword evidence="3" id="KW-0614">Plasmid</keyword>